<dbReference type="PROSITE" id="PS51819">
    <property type="entry name" value="VOC"/>
    <property type="match status" value="1"/>
</dbReference>
<reference evidence="2 3" key="1">
    <citation type="submission" date="2021-06" db="EMBL/GenBank/DDBJ databases">
        <title>Description of novel taxa of the family Lachnospiraceae.</title>
        <authorList>
            <person name="Chaplin A.V."/>
            <person name="Sokolova S.R."/>
            <person name="Pikina A.P."/>
            <person name="Korzhanova M."/>
            <person name="Belova V."/>
            <person name="Korostin D."/>
            <person name="Efimov B.A."/>
        </authorList>
    </citation>
    <scope>NUCLEOTIDE SEQUENCE [LARGE SCALE GENOMIC DNA]</scope>
    <source>
        <strain evidence="2 3">ASD4241</strain>
    </source>
</reference>
<accession>A0ABS6K1Q0</accession>
<dbReference type="RefSeq" id="WP_158352708.1">
    <property type="nucleotide sequence ID" value="NZ_JAHQCX010000001.1"/>
</dbReference>
<proteinExistence type="predicted"/>
<dbReference type="InterPro" id="IPR029068">
    <property type="entry name" value="Glyas_Bleomycin-R_OHBP_Dase"/>
</dbReference>
<feature type="domain" description="VOC" evidence="1">
    <location>
        <begin position="82"/>
        <end position="209"/>
    </location>
</feature>
<gene>
    <name evidence="2" type="ORF">KTH90_01960</name>
</gene>
<organism evidence="2 3">
    <name type="scientific">Diplocloster modestus</name>
    <dbReference type="NCBI Taxonomy" id="2850322"/>
    <lineage>
        <taxon>Bacteria</taxon>
        <taxon>Bacillati</taxon>
        <taxon>Bacillota</taxon>
        <taxon>Clostridia</taxon>
        <taxon>Lachnospirales</taxon>
        <taxon>Lachnospiraceae</taxon>
        <taxon>Diplocloster</taxon>
    </lineage>
</organism>
<evidence type="ECO:0000313" key="3">
    <source>
        <dbReference type="Proteomes" id="UP001314681"/>
    </source>
</evidence>
<protein>
    <recommendedName>
        <fullName evidence="1">VOC domain-containing protein</fullName>
    </recommendedName>
</protein>
<comment type="caution">
    <text evidence="2">The sequence shown here is derived from an EMBL/GenBank/DDBJ whole genome shotgun (WGS) entry which is preliminary data.</text>
</comment>
<dbReference type="SUPFAM" id="SSF54593">
    <property type="entry name" value="Glyoxalase/Bleomycin resistance protein/Dihydroxybiphenyl dioxygenase"/>
    <property type="match status" value="1"/>
</dbReference>
<dbReference type="Pfam" id="PF00903">
    <property type="entry name" value="Glyoxalase"/>
    <property type="match status" value="1"/>
</dbReference>
<dbReference type="Proteomes" id="UP001314681">
    <property type="component" value="Unassembled WGS sequence"/>
</dbReference>
<dbReference type="InterPro" id="IPR037523">
    <property type="entry name" value="VOC_core"/>
</dbReference>
<dbReference type="Gene3D" id="3.10.180.10">
    <property type="entry name" value="2,3-Dihydroxybiphenyl 1,2-Dioxygenase, domain 1"/>
    <property type="match status" value="1"/>
</dbReference>
<sequence length="227" mass="25881">MKKIYTCFACGFPIAFEETEVPAHCPGCGAPRSQFLEEPWCGSIEKRRIHVDPPEVDPNRDPFDISFHPAKDFAPQKGDGRNRRWVMGYEEGQADEMRSFYTDLFGWDIIDTEESDPENPAMYCATGPGTPDWEPRVASFGYGFLKPNKKDSEITPAPSFIVEVKDIEDTLKKVKEFGGKVLRERYTEEGNDYAVVQDTEGNQMYIWEQKDLVPEYCTNPVIRTGAQ</sequence>
<dbReference type="InterPro" id="IPR004360">
    <property type="entry name" value="Glyas_Fos-R_dOase_dom"/>
</dbReference>
<dbReference type="SUPFAM" id="SSF57802">
    <property type="entry name" value="Rubredoxin-like"/>
    <property type="match status" value="1"/>
</dbReference>
<dbReference type="Gene3D" id="2.20.28.10">
    <property type="match status" value="1"/>
</dbReference>
<keyword evidence="3" id="KW-1185">Reference proteome</keyword>
<evidence type="ECO:0000313" key="2">
    <source>
        <dbReference type="EMBL" id="MBU9724772.1"/>
    </source>
</evidence>
<evidence type="ECO:0000259" key="1">
    <source>
        <dbReference type="PROSITE" id="PS51819"/>
    </source>
</evidence>
<name>A0ABS6K1Q0_9FIRM</name>
<dbReference type="EMBL" id="JAHQCX010000001">
    <property type="protein sequence ID" value="MBU9724772.1"/>
    <property type="molecule type" value="Genomic_DNA"/>
</dbReference>